<dbReference type="PANTHER" id="PTHR15052">
    <property type="entry name" value="RNA POLYMERASE III TRANSCRIPTION INITIATION FACTOR COMPLEX SUBUNIT"/>
    <property type="match status" value="1"/>
</dbReference>
<evidence type="ECO:0000256" key="2">
    <source>
        <dbReference type="ARBA" id="ARBA00023163"/>
    </source>
</evidence>
<dbReference type="SMART" id="SM00320">
    <property type="entry name" value="WD40"/>
    <property type="match status" value="3"/>
</dbReference>
<comment type="subcellular location">
    <subcellularLocation>
        <location evidence="1">Nucleus</location>
    </subcellularLocation>
</comment>
<dbReference type="InterPro" id="IPR015943">
    <property type="entry name" value="WD40/YVTN_repeat-like_dom_sf"/>
</dbReference>
<keyword evidence="2" id="KW-0804">Transcription</keyword>
<name>A0A316VQ87_9BASI</name>
<dbReference type="InParanoid" id="A0A316VQ87"/>
<evidence type="ECO:0000313" key="6">
    <source>
        <dbReference type="Proteomes" id="UP000245771"/>
    </source>
</evidence>
<dbReference type="STRING" id="1280837.A0A316VQ87"/>
<evidence type="ECO:0000256" key="3">
    <source>
        <dbReference type="ARBA" id="ARBA00023242"/>
    </source>
</evidence>
<dbReference type="GeneID" id="37020069"/>
<evidence type="ECO:0000313" key="5">
    <source>
        <dbReference type="EMBL" id="PWN37655.1"/>
    </source>
</evidence>
<feature type="compositionally biased region" description="Acidic residues" evidence="4">
    <location>
        <begin position="69"/>
        <end position="78"/>
    </location>
</feature>
<dbReference type="Gene3D" id="2.130.10.10">
    <property type="entry name" value="YVTN repeat-like/Quinoprotein amine dehydrogenase"/>
    <property type="match status" value="2"/>
</dbReference>
<dbReference type="Pfam" id="PF00400">
    <property type="entry name" value="WD40"/>
    <property type="match status" value="1"/>
</dbReference>
<evidence type="ECO:0000256" key="4">
    <source>
        <dbReference type="SAM" id="MobiDB-lite"/>
    </source>
</evidence>
<dbReference type="FunCoup" id="A0A316VQ87">
    <property type="interactions" value="2"/>
</dbReference>
<gene>
    <name evidence="5" type="ORF">FA14DRAFT_159605</name>
</gene>
<feature type="region of interest" description="Disordered" evidence="4">
    <location>
        <begin position="1"/>
        <end position="118"/>
    </location>
</feature>
<dbReference type="Proteomes" id="UP000245771">
    <property type="component" value="Unassembled WGS sequence"/>
</dbReference>
<dbReference type="AlphaFoldDB" id="A0A316VQ87"/>
<sequence length="707" mass="78395">MTNESIVGSRPRRATSKRVQPELYTRNAKRKAVASSSRTRLSESEDEGEDVGSSDAFQAEDATSGPEEMTSEPEEEEMNGSVQDDPIYSKPVQAKMESTPARKIRGRQSGPARAQHRFPHSFTNAPQQLQGIVPDADSIHQGRKEESQDSKTASLQVAAMVKDVLKKGKRRTQVLPKRDAQKYSKGKKMTGEESYLKPTEETFAAVEEGTELVSDVNFTELLPFIGDRLSVEMGTENDSNKLKIQKDNAIPLNEATKMSSQQGVLLNVGSQVYSVDWSYKADGAEGDNEYLCVSAALDEWPRTRLIERVKKGSQPGVLQIWSISKKDWRTKLEMKLCFDAGRMSVVRWVPISDNFTGANASIGLLSVTMQDGNIEIYSVPRPDTLSVEDEESVPFIKLDPLLVFRFSEGIPLCMEWQDSQLLAVGYSDGHVAVWNLRKGLGEQQESIKDRTKAIFVPDMCIRASRSPIADLTWGKKGENELYIAGYDGSVIHTTLSNADFCQQLIRSRDTSSAITFEQTTNLALYERLKDCCIQTVEFPQKSKPSSRLVYPHYGRIRCLHTSPHHPFLASGGADGTVRIGNVPALMLQNTRRWASGGTHTIFRLDFPDRGSNGPVRFIEPLATFDNARFPPDGLFASAKSSKFSSFASKQGLTMAWHPAVNVTCVRWNLNSRCETWLASGMAVGLVRIDVVGKPSEQESDGETEGDV</sequence>
<keyword evidence="6" id="KW-1185">Reference proteome</keyword>
<reference evidence="5 6" key="1">
    <citation type="journal article" date="2018" name="Mol. Biol. Evol.">
        <title>Broad Genomic Sampling Reveals a Smut Pathogenic Ancestry of the Fungal Clade Ustilaginomycotina.</title>
        <authorList>
            <person name="Kijpornyongpan T."/>
            <person name="Mondo S.J."/>
            <person name="Barry K."/>
            <person name="Sandor L."/>
            <person name="Lee J."/>
            <person name="Lipzen A."/>
            <person name="Pangilinan J."/>
            <person name="LaButti K."/>
            <person name="Hainaut M."/>
            <person name="Henrissat B."/>
            <person name="Grigoriev I.V."/>
            <person name="Spatafora J.W."/>
            <person name="Aime M.C."/>
        </authorList>
    </citation>
    <scope>NUCLEOTIDE SEQUENCE [LARGE SCALE GENOMIC DNA]</scope>
    <source>
        <strain evidence="5 6">MCA 3882</strain>
    </source>
</reference>
<evidence type="ECO:0000256" key="1">
    <source>
        <dbReference type="ARBA" id="ARBA00004123"/>
    </source>
</evidence>
<dbReference type="GO" id="GO:0000127">
    <property type="term" value="C:transcription factor TFIIIC complex"/>
    <property type="evidence" value="ECO:0007669"/>
    <property type="project" value="TreeGrafter"/>
</dbReference>
<dbReference type="SUPFAM" id="SSF50978">
    <property type="entry name" value="WD40 repeat-like"/>
    <property type="match status" value="1"/>
</dbReference>
<protein>
    <submittedName>
        <fullName evidence="5">WD40 repeat-like protein</fullName>
    </submittedName>
</protein>
<proteinExistence type="predicted"/>
<dbReference type="PANTHER" id="PTHR15052:SF2">
    <property type="entry name" value="GENERAL TRANSCRIPTION FACTOR 3C POLYPEPTIDE 2"/>
    <property type="match status" value="1"/>
</dbReference>
<dbReference type="GO" id="GO:0005634">
    <property type="term" value="C:nucleus"/>
    <property type="evidence" value="ECO:0007669"/>
    <property type="project" value="UniProtKB-SubCell"/>
</dbReference>
<dbReference type="GO" id="GO:0006383">
    <property type="term" value="P:transcription by RNA polymerase III"/>
    <property type="evidence" value="ECO:0007669"/>
    <property type="project" value="TreeGrafter"/>
</dbReference>
<dbReference type="InterPro" id="IPR036322">
    <property type="entry name" value="WD40_repeat_dom_sf"/>
</dbReference>
<organism evidence="5 6">
    <name type="scientific">Meira miltonrushii</name>
    <dbReference type="NCBI Taxonomy" id="1280837"/>
    <lineage>
        <taxon>Eukaryota</taxon>
        <taxon>Fungi</taxon>
        <taxon>Dikarya</taxon>
        <taxon>Basidiomycota</taxon>
        <taxon>Ustilaginomycotina</taxon>
        <taxon>Exobasidiomycetes</taxon>
        <taxon>Exobasidiales</taxon>
        <taxon>Brachybasidiaceae</taxon>
        <taxon>Meira</taxon>
    </lineage>
</organism>
<dbReference type="InterPro" id="IPR001680">
    <property type="entry name" value="WD40_rpt"/>
</dbReference>
<dbReference type="OrthoDB" id="4703at2759"/>
<keyword evidence="3" id="KW-0539">Nucleus</keyword>
<dbReference type="EMBL" id="KZ819602">
    <property type="protein sequence ID" value="PWN37655.1"/>
    <property type="molecule type" value="Genomic_DNA"/>
</dbReference>
<accession>A0A316VQ87</accession>
<dbReference type="RefSeq" id="XP_025357957.1">
    <property type="nucleotide sequence ID" value="XM_025498288.1"/>
</dbReference>
<dbReference type="InterPro" id="IPR052416">
    <property type="entry name" value="GTF3C_component"/>
</dbReference>